<proteinExistence type="predicted"/>
<gene>
    <name evidence="1" type="ORF">ACFPN1_00040</name>
</gene>
<dbReference type="InterPro" id="IPR027961">
    <property type="entry name" value="DUF4442"/>
</dbReference>
<dbReference type="Proteomes" id="UP001596036">
    <property type="component" value="Unassembled WGS sequence"/>
</dbReference>
<comment type="caution">
    <text evidence="1">The sequence shown here is derived from an EMBL/GenBank/DDBJ whole genome shotgun (WGS) entry which is preliminary data.</text>
</comment>
<evidence type="ECO:0000313" key="2">
    <source>
        <dbReference type="Proteomes" id="UP001596036"/>
    </source>
</evidence>
<dbReference type="Pfam" id="PF14539">
    <property type="entry name" value="DUF4442"/>
    <property type="match status" value="1"/>
</dbReference>
<dbReference type="EMBL" id="JBHSNM010000001">
    <property type="protein sequence ID" value="MFC5568456.1"/>
    <property type="molecule type" value="Genomic_DNA"/>
</dbReference>
<dbReference type="SUPFAM" id="SSF54637">
    <property type="entry name" value="Thioesterase/thiol ester dehydrase-isomerase"/>
    <property type="match status" value="1"/>
</dbReference>
<dbReference type="Gene3D" id="3.10.129.10">
    <property type="entry name" value="Hotdog Thioesterase"/>
    <property type="match status" value="1"/>
</dbReference>
<sequence length="164" mass="18768">MKHSFSPGALRRILNLWPPFLFNGIHVAAIASDWRSARVELRARPWNRNYVGVHFGGNLFAMTDPFWMLLTMHALGRDYIVWDQAATIEFLKPGRGTVHAEFRLDEAVLDRLREATAGGAKRLHWFETDVVDASGVVVARVRKQVYVRRKRARMDDGEDPRLAA</sequence>
<dbReference type="RefSeq" id="WP_386751910.1">
    <property type="nucleotide sequence ID" value="NZ_JBHSNM010000001.1"/>
</dbReference>
<keyword evidence="2" id="KW-1185">Reference proteome</keyword>
<protein>
    <submittedName>
        <fullName evidence="1">DUF4442 domain-containing protein</fullName>
    </submittedName>
</protein>
<name>A0ABW0SHS0_9GAMM</name>
<evidence type="ECO:0000313" key="1">
    <source>
        <dbReference type="EMBL" id="MFC5568456.1"/>
    </source>
</evidence>
<reference evidence="2" key="1">
    <citation type="journal article" date="2019" name="Int. J. Syst. Evol. Microbiol.">
        <title>The Global Catalogue of Microorganisms (GCM) 10K type strain sequencing project: providing services to taxonomists for standard genome sequencing and annotation.</title>
        <authorList>
            <consortium name="The Broad Institute Genomics Platform"/>
            <consortium name="The Broad Institute Genome Sequencing Center for Infectious Disease"/>
            <person name="Wu L."/>
            <person name="Ma J."/>
        </authorList>
    </citation>
    <scope>NUCLEOTIDE SEQUENCE [LARGE SCALE GENOMIC DNA]</scope>
    <source>
        <strain evidence="2">KACC 11407</strain>
    </source>
</reference>
<accession>A0ABW0SHS0</accession>
<organism evidence="1 2">
    <name type="scientific">Lysobacter yangpyeongensis</name>
    <dbReference type="NCBI Taxonomy" id="346182"/>
    <lineage>
        <taxon>Bacteria</taxon>
        <taxon>Pseudomonadati</taxon>
        <taxon>Pseudomonadota</taxon>
        <taxon>Gammaproteobacteria</taxon>
        <taxon>Lysobacterales</taxon>
        <taxon>Lysobacteraceae</taxon>
        <taxon>Lysobacter</taxon>
    </lineage>
</organism>
<dbReference type="InterPro" id="IPR029069">
    <property type="entry name" value="HotDog_dom_sf"/>
</dbReference>